<keyword evidence="5" id="KW-1015">Disulfide bond</keyword>
<dbReference type="InterPro" id="IPR053066">
    <property type="entry name" value="ADGR_G7"/>
</dbReference>
<proteinExistence type="predicted"/>
<feature type="domain" description="G-protein coupled receptors family 2 profile 2" evidence="10">
    <location>
        <begin position="735"/>
        <end position="983"/>
    </location>
</feature>
<evidence type="ECO:0000259" key="10">
    <source>
        <dbReference type="PROSITE" id="PS50261"/>
    </source>
</evidence>
<dbReference type="CDD" id="cd15040">
    <property type="entry name" value="7tmB2_Adhesion"/>
    <property type="match status" value="1"/>
</dbReference>
<dbReference type="RefSeq" id="XP_030842447.1">
    <property type="nucleotide sequence ID" value="XM_030986587.1"/>
</dbReference>
<feature type="transmembrane region" description="Helical" evidence="7">
    <location>
        <begin position="772"/>
        <end position="790"/>
    </location>
</feature>
<reference evidence="11" key="2">
    <citation type="submission" date="2021-01" db="UniProtKB">
        <authorList>
            <consortium name="EnsemblMetazoa"/>
        </authorList>
    </citation>
    <scope>IDENTIFICATION</scope>
</reference>
<dbReference type="Pfam" id="PF01825">
    <property type="entry name" value="GPS"/>
    <property type="match status" value="1"/>
</dbReference>
<accession>A0A7M7NYF9</accession>
<dbReference type="InParanoid" id="A0A7M7NYF9"/>
<keyword evidence="4 7" id="KW-0472">Membrane</keyword>
<feature type="signal peptide" evidence="8">
    <location>
        <begin position="1"/>
        <end position="22"/>
    </location>
</feature>
<feature type="transmembrane region" description="Helical" evidence="7">
    <location>
        <begin position="737"/>
        <end position="760"/>
    </location>
</feature>
<dbReference type="Proteomes" id="UP000007110">
    <property type="component" value="Unassembled WGS sequence"/>
</dbReference>
<evidence type="ECO:0000313" key="11">
    <source>
        <dbReference type="EnsemblMetazoa" id="XP_030842447"/>
    </source>
</evidence>
<name>A0A7M7NYF9_STRPU</name>
<dbReference type="AlphaFoldDB" id="A0A7M7NYF9"/>
<feature type="domain" description="GAIN-B" evidence="9">
    <location>
        <begin position="555"/>
        <end position="730"/>
    </location>
</feature>
<feature type="region of interest" description="Disordered" evidence="6">
    <location>
        <begin position="345"/>
        <end position="370"/>
    </location>
</feature>
<dbReference type="SMART" id="SM00303">
    <property type="entry name" value="GPS"/>
    <property type="match status" value="1"/>
</dbReference>
<feature type="transmembrane region" description="Helical" evidence="7">
    <location>
        <begin position="802"/>
        <end position="828"/>
    </location>
</feature>
<dbReference type="GO" id="GO:0007166">
    <property type="term" value="P:cell surface receptor signaling pathway"/>
    <property type="evidence" value="ECO:0007669"/>
    <property type="project" value="InterPro"/>
</dbReference>
<evidence type="ECO:0000256" key="8">
    <source>
        <dbReference type="SAM" id="SignalP"/>
    </source>
</evidence>
<dbReference type="PANTHER" id="PTHR47767:SF1">
    <property type="entry name" value="ADHESION G PROTEIN-COUPLED RECEPTOR G7"/>
    <property type="match status" value="1"/>
</dbReference>
<dbReference type="Gene3D" id="1.20.1070.10">
    <property type="entry name" value="Rhodopsin 7-helix transmembrane proteins"/>
    <property type="match status" value="1"/>
</dbReference>
<feature type="region of interest" description="Disordered" evidence="6">
    <location>
        <begin position="619"/>
        <end position="639"/>
    </location>
</feature>
<dbReference type="GO" id="GO:0004930">
    <property type="term" value="F:G protein-coupled receptor activity"/>
    <property type="evidence" value="ECO:0007669"/>
    <property type="project" value="InterPro"/>
</dbReference>
<dbReference type="Pfam" id="PF00002">
    <property type="entry name" value="7tm_2"/>
    <property type="match status" value="1"/>
</dbReference>
<evidence type="ECO:0000256" key="4">
    <source>
        <dbReference type="ARBA" id="ARBA00023136"/>
    </source>
</evidence>
<feature type="transmembrane region" description="Helical" evidence="7">
    <location>
        <begin position="959"/>
        <end position="982"/>
    </location>
</feature>
<organism evidence="11 12">
    <name type="scientific">Strongylocentrotus purpuratus</name>
    <name type="common">Purple sea urchin</name>
    <dbReference type="NCBI Taxonomy" id="7668"/>
    <lineage>
        <taxon>Eukaryota</taxon>
        <taxon>Metazoa</taxon>
        <taxon>Echinodermata</taxon>
        <taxon>Eleutherozoa</taxon>
        <taxon>Echinozoa</taxon>
        <taxon>Echinoidea</taxon>
        <taxon>Euechinoidea</taxon>
        <taxon>Echinacea</taxon>
        <taxon>Camarodonta</taxon>
        <taxon>Echinidea</taxon>
        <taxon>Strongylocentrotidae</taxon>
        <taxon>Strongylocentrotus</taxon>
    </lineage>
</organism>
<dbReference type="InterPro" id="IPR000203">
    <property type="entry name" value="GPS"/>
</dbReference>
<evidence type="ECO:0000313" key="12">
    <source>
        <dbReference type="Proteomes" id="UP000007110"/>
    </source>
</evidence>
<evidence type="ECO:0000256" key="6">
    <source>
        <dbReference type="SAM" id="MobiDB-lite"/>
    </source>
</evidence>
<keyword evidence="3 7" id="KW-1133">Transmembrane helix</keyword>
<dbReference type="InterPro" id="IPR017981">
    <property type="entry name" value="GPCR_2-like_7TM"/>
</dbReference>
<evidence type="ECO:0000256" key="5">
    <source>
        <dbReference type="ARBA" id="ARBA00023157"/>
    </source>
</evidence>
<dbReference type="PRINTS" id="PR00249">
    <property type="entry name" value="GPCRSECRETIN"/>
</dbReference>
<protein>
    <submittedName>
        <fullName evidence="11">Uncharacterized protein</fullName>
    </submittedName>
</protein>
<dbReference type="PANTHER" id="PTHR47767">
    <property type="entry name" value="ADHESION G PROTEIN-COUPLED RECEPTOR G7"/>
    <property type="match status" value="1"/>
</dbReference>
<dbReference type="SUPFAM" id="SSF81321">
    <property type="entry name" value="Family A G protein-coupled receptor-like"/>
    <property type="match status" value="1"/>
</dbReference>
<evidence type="ECO:0000256" key="7">
    <source>
        <dbReference type="SAM" id="Phobius"/>
    </source>
</evidence>
<evidence type="ECO:0000256" key="3">
    <source>
        <dbReference type="ARBA" id="ARBA00022989"/>
    </source>
</evidence>
<feature type="compositionally biased region" description="Low complexity" evidence="6">
    <location>
        <begin position="355"/>
        <end position="368"/>
    </location>
</feature>
<feature type="transmembrane region" description="Helical" evidence="7">
    <location>
        <begin position="881"/>
        <end position="904"/>
    </location>
</feature>
<dbReference type="PROSITE" id="PS50221">
    <property type="entry name" value="GAIN_B"/>
    <property type="match status" value="1"/>
</dbReference>
<dbReference type="InterPro" id="IPR057244">
    <property type="entry name" value="GAIN_B"/>
</dbReference>
<feature type="transmembrane region" description="Helical" evidence="7">
    <location>
        <begin position="840"/>
        <end position="861"/>
    </location>
</feature>
<dbReference type="InterPro" id="IPR000832">
    <property type="entry name" value="GPCR_2_secretin-like"/>
</dbReference>
<dbReference type="OMA" id="REESFCF"/>
<sequence length="1057" mass="117351">MDRFIMPTIILAAVYLVAMTTGEEIQMENGVTLERLDIAMLPPAVVVLGLLNPLKLNVSVSVSSNQTTAPENVTDIQWKLSMWGSSELEWNGTQISFQGQVLNVDQRTQSFHPGFPLVFHPVVEYKLDLRRASCGQGARFICASLLRKNSTSFTSTAELQTCIPGPSCKDGVVVNALDISMDRSIEIEAGNLTLFRINVTIMYDRNLTSDVTGNDQWQLMIWSCGQEGDHNDSSSRLSLVEQALTQPQADQSLINGEEFRFADVEYELDMRNITCEQAELICVRFRRGQNGTYELLSRPNASVRTKCVQAPNCLEETEIFVTEFYTNTSRPCREGEIDCDVTMDTSMRSSSTHPSTTSERISTTSTMSLSPTAAVVPAPTTISQEAVTSPTFYQWLEGVIDSDVAQQPSADQSAESISAELADWTEEIDDVSKAELRMTGRVLEKISRIEHVSEVVASNFVEVVDRIISIETSSSSTSQNNPDIYSASSSTQIVQSVERLLTNVKLPKNTTSNFSKSGVNLAMAAFNLVADDRNEDLFFVDDVLQIYVKEEFDVENESANVGKVVFEKVRKTGEGVNDADVVVEIETGKLLNSAIDSTSNLRIDLIVYRNDTLFKSAASTSTGGYPGNPSSSDRGSKGCSIRSKVLSVTMRRNDEEMKRLAAPINMTFKIQKTNPSYTPTCTYWDFDVNDGEGDWSTLGCDLVDETDVQAVCSCDHLTNFAVLMAPSYGCYPYALDVISQFGCVVSTLGLILTIITYIMFGKQMGQTPRLIMIQWCVSLLLLYIVFVIGIDQTQSPTACTAVAALLHYFTLSSVLWMGIEGVNLYILLVRVMDVPRTRRFMPIACLVAWGLPIGFVLTGLFQIGPDKYREESFCFLSRGPHFIYALLFPLAAVLLLNVVCYILVMKTLTCSRMKIRVTKIEKGKLHDLATRLQQALAIGLLTGLTWLFGFFAIGRMSAVFTWLFCICNSLQGLCIFLLFCVFRPELRRAWKKQLCPSSIRPKRRSAAKSSDLDNIRSRSTSLRDTYNRSNSGSTTYKPSGTYREYSSSTSFNRTLSG</sequence>
<dbReference type="PROSITE" id="PS50261">
    <property type="entry name" value="G_PROTEIN_RECEP_F2_4"/>
    <property type="match status" value="1"/>
</dbReference>
<feature type="compositionally biased region" description="Polar residues" evidence="6">
    <location>
        <begin position="619"/>
        <end position="633"/>
    </location>
</feature>
<feature type="transmembrane region" description="Helical" evidence="7">
    <location>
        <begin position="935"/>
        <end position="953"/>
    </location>
</feature>
<dbReference type="OrthoDB" id="1100386at2759"/>
<keyword evidence="2 7" id="KW-0812">Transmembrane</keyword>
<feature type="region of interest" description="Disordered" evidence="6">
    <location>
        <begin position="1023"/>
        <end position="1057"/>
    </location>
</feature>
<comment type="subcellular location">
    <subcellularLocation>
        <location evidence="1">Membrane</location>
        <topology evidence="1">Multi-pass membrane protein</topology>
    </subcellularLocation>
</comment>
<keyword evidence="8" id="KW-0732">Signal</keyword>
<dbReference type="Gene3D" id="2.60.220.50">
    <property type="match status" value="1"/>
</dbReference>
<dbReference type="InterPro" id="IPR046338">
    <property type="entry name" value="GAIN_dom_sf"/>
</dbReference>
<dbReference type="GO" id="GO:0016020">
    <property type="term" value="C:membrane"/>
    <property type="evidence" value="ECO:0007669"/>
    <property type="project" value="UniProtKB-SubCell"/>
</dbReference>
<evidence type="ECO:0000256" key="1">
    <source>
        <dbReference type="ARBA" id="ARBA00004141"/>
    </source>
</evidence>
<feature type="compositionally biased region" description="Polar residues" evidence="6">
    <location>
        <begin position="345"/>
        <end position="354"/>
    </location>
</feature>
<reference evidence="12" key="1">
    <citation type="submission" date="2015-02" db="EMBL/GenBank/DDBJ databases">
        <title>Genome sequencing for Strongylocentrotus purpuratus.</title>
        <authorList>
            <person name="Murali S."/>
            <person name="Liu Y."/>
            <person name="Vee V."/>
            <person name="English A."/>
            <person name="Wang M."/>
            <person name="Skinner E."/>
            <person name="Han Y."/>
            <person name="Muzny D.M."/>
            <person name="Worley K.C."/>
            <person name="Gibbs R.A."/>
        </authorList>
    </citation>
    <scope>NUCLEOTIDE SEQUENCE</scope>
</reference>
<feature type="chain" id="PRO_5029832908" evidence="8">
    <location>
        <begin position="23"/>
        <end position="1057"/>
    </location>
</feature>
<dbReference type="EnsemblMetazoa" id="XM_030986587">
    <property type="protein sequence ID" value="XP_030842447"/>
    <property type="gene ID" value="LOC100889951"/>
</dbReference>
<dbReference type="KEGG" id="spu:100889951"/>
<keyword evidence="12" id="KW-1185">Reference proteome</keyword>
<evidence type="ECO:0000256" key="2">
    <source>
        <dbReference type="ARBA" id="ARBA00022692"/>
    </source>
</evidence>
<dbReference type="GeneID" id="100889951"/>
<evidence type="ECO:0000259" key="9">
    <source>
        <dbReference type="PROSITE" id="PS50221"/>
    </source>
</evidence>